<gene>
    <name evidence="2" type="ORF">ARALYDRAFT_902982</name>
</gene>
<name>D7LKR1_ARALL</name>
<dbReference type="Gramene" id="scaffold_402483.1">
    <property type="protein sequence ID" value="scaffold_402483.1"/>
    <property type="gene ID" value="scaffold_402483.1"/>
</dbReference>
<accession>D7LKR1</accession>
<organism evidence="3">
    <name type="scientific">Arabidopsis lyrata subsp. lyrata</name>
    <name type="common">Lyre-leaved rock-cress</name>
    <dbReference type="NCBI Taxonomy" id="81972"/>
    <lineage>
        <taxon>Eukaryota</taxon>
        <taxon>Viridiplantae</taxon>
        <taxon>Streptophyta</taxon>
        <taxon>Embryophyta</taxon>
        <taxon>Tracheophyta</taxon>
        <taxon>Spermatophyta</taxon>
        <taxon>Magnoliopsida</taxon>
        <taxon>eudicotyledons</taxon>
        <taxon>Gunneridae</taxon>
        <taxon>Pentapetalae</taxon>
        <taxon>rosids</taxon>
        <taxon>malvids</taxon>
        <taxon>Brassicales</taxon>
        <taxon>Brassicaceae</taxon>
        <taxon>Camelineae</taxon>
        <taxon>Arabidopsis</taxon>
    </lineage>
</organism>
<proteinExistence type="predicted"/>
<evidence type="ECO:0000256" key="1">
    <source>
        <dbReference type="SAM" id="MobiDB-lite"/>
    </source>
</evidence>
<dbReference type="AlphaFoldDB" id="D7LKR1"/>
<reference evidence="3" key="1">
    <citation type="journal article" date="2011" name="Nat. Genet.">
        <title>The Arabidopsis lyrata genome sequence and the basis of rapid genome size change.</title>
        <authorList>
            <person name="Hu T.T."/>
            <person name="Pattyn P."/>
            <person name="Bakker E.G."/>
            <person name="Cao J."/>
            <person name="Cheng J.-F."/>
            <person name="Clark R.M."/>
            <person name="Fahlgren N."/>
            <person name="Fawcett J.A."/>
            <person name="Grimwood J."/>
            <person name="Gundlach H."/>
            <person name="Haberer G."/>
            <person name="Hollister J.D."/>
            <person name="Ossowski S."/>
            <person name="Ottilar R.P."/>
            <person name="Salamov A.A."/>
            <person name="Schneeberger K."/>
            <person name="Spannagl M."/>
            <person name="Wang X."/>
            <person name="Yang L."/>
            <person name="Nasrallah M.E."/>
            <person name="Bergelson J."/>
            <person name="Carrington J.C."/>
            <person name="Gaut B.S."/>
            <person name="Schmutz J."/>
            <person name="Mayer K.F.X."/>
            <person name="Van de Peer Y."/>
            <person name="Grigoriev I.V."/>
            <person name="Nordborg M."/>
            <person name="Weigel D."/>
            <person name="Guo Y.-L."/>
        </authorList>
    </citation>
    <scope>NUCLEOTIDE SEQUENCE [LARGE SCALE GENOMIC DNA]</scope>
    <source>
        <strain evidence="3">cv. MN47</strain>
    </source>
</reference>
<sequence>MNRRRKARRLAIQQEKQQASTQPSSQNTKSREHKIKEKNPTEIESGDKEGDKKGLQRLAEMVQKIDEKIDHSENTIQTVVSSVKEWSLNNFNSVNSRIRQTQKNVSTLSQAINEELSLSRQNRSAQAAADAANSSRLISLGQDSSLRMLQYLTTSINSTTSDMHGKVGCMSDLILGMDPSDRKFVDRAQPILRQADHVLERLLNTTRGSPVAIIQSLRVSLKVLLVDDGFYELL</sequence>
<protein>
    <submittedName>
        <fullName evidence="2">Predicted protein</fullName>
    </submittedName>
</protein>
<keyword evidence="3" id="KW-1185">Reference proteome</keyword>
<dbReference type="EMBL" id="GL348716">
    <property type="protein sequence ID" value="EFH55976.1"/>
    <property type="molecule type" value="Genomic_DNA"/>
</dbReference>
<feature type="compositionally biased region" description="Basic and acidic residues" evidence="1">
    <location>
        <begin position="34"/>
        <end position="53"/>
    </location>
</feature>
<feature type="compositionally biased region" description="Polar residues" evidence="1">
    <location>
        <begin position="14"/>
        <end position="28"/>
    </location>
</feature>
<evidence type="ECO:0000313" key="3">
    <source>
        <dbReference type="Proteomes" id="UP000008694"/>
    </source>
</evidence>
<dbReference type="Proteomes" id="UP000008694">
    <property type="component" value="Unassembled WGS sequence"/>
</dbReference>
<evidence type="ECO:0000313" key="2">
    <source>
        <dbReference type="EMBL" id="EFH55976.1"/>
    </source>
</evidence>
<feature type="region of interest" description="Disordered" evidence="1">
    <location>
        <begin position="1"/>
        <end position="53"/>
    </location>
</feature>
<dbReference type="HOGENOM" id="CLU_1186419_0_0_1"/>